<proteinExistence type="predicted"/>
<keyword evidence="2" id="KW-1185">Reference proteome</keyword>
<dbReference type="AlphaFoldDB" id="A0AAV4SCM3"/>
<organism evidence="1 2">
    <name type="scientific">Caerostris extrusa</name>
    <name type="common">Bark spider</name>
    <name type="synonym">Caerostris bankana</name>
    <dbReference type="NCBI Taxonomy" id="172846"/>
    <lineage>
        <taxon>Eukaryota</taxon>
        <taxon>Metazoa</taxon>
        <taxon>Ecdysozoa</taxon>
        <taxon>Arthropoda</taxon>
        <taxon>Chelicerata</taxon>
        <taxon>Arachnida</taxon>
        <taxon>Araneae</taxon>
        <taxon>Araneomorphae</taxon>
        <taxon>Entelegynae</taxon>
        <taxon>Araneoidea</taxon>
        <taxon>Araneidae</taxon>
        <taxon>Caerostris</taxon>
    </lineage>
</organism>
<name>A0AAV4SCM3_CAEEX</name>
<accession>A0AAV4SCM3</accession>
<gene>
    <name evidence="1" type="ORF">CEXT_189431</name>
</gene>
<protein>
    <submittedName>
        <fullName evidence="1">Uncharacterized protein</fullName>
    </submittedName>
</protein>
<sequence length="135" mass="15061">MQESNVLFCTNREFDISISSNFPMGRGSSGHNCDSAAYLVRPDDLKRCCSFSLESQLDFRVWRGSSGHNGDSAAYLVRPDDIERCCSSRWSPDWTSVCVSLGLTVFERRGSSGHNCDSAAYLVRPDDLKRCCSSR</sequence>
<comment type="caution">
    <text evidence="1">The sequence shown here is derived from an EMBL/GenBank/DDBJ whole genome shotgun (WGS) entry which is preliminary data.</text>
</comment>
<reference evidence="1 2" key="1">
    <citation type="submission" date="2021-06" db="EMBL/GenBank/DDBJ databases">
        <title>Caerostris extrusa draft genome.</title>
        <authorList>
            <person name="Kono N."/>
            <person name="Arakawa K."/>
        </authorList>
    </citation>
    <scope>NUCLEOTIDE SEQUENCE [LARGE SCALE GENOMIC DNA]</scope>
</reference>
<dbReference type="EMBL" id="BPLR01009376">
    <property type="protein sequence ID" value="GIY31420.1"/>
    <property type="molecule type" value="Genomic_DNA"/>
</dbReference>
<evidence type="ECO:0000313" key="1">
    <source>
        <dbReference type="EMBL" id="GIY31420.1"/>
    </source>
</evidence>
<dbReference type="Proteomes" id="UP001054945">
    <property type="component" value="Unassembled WGS sequence"/>
</dbReference>
<evidence type="ECO:0000313" key="2">
    <source>
        <dbReference type="Proteomes" id="UP001054945"/>
    </source>
</evidence>